<keyword evidence="4" id="KW-1185">Reference proteome</keyword>
<name>A0A5C5QDW5_9PSED</name>
<accession>A0A5C5QDW5</accession>
<dbReference type="InterPro" id="IPR045528">
    <property type="entry name" value="DO-GTPase2"/>
</dbReference>
<evidence type="ECO:0000313" key="4">
    <source>
        <dbReference type="Proteomes" id="UP000182858"/>
    </source>
</evidence>
<evidence type="ECO:0000313" key="2">
    <source>
        <dbReference type="EMBL" id="SDF33957.1"/>
    </source>
</evidence>
<evidence type="ECO:0000259" key="1">
    <source>
        <dbReference type="Pfam" id="PF19993"/>
    </source>
</evidence>
<sequence length="352" mass="39131">MTEPVCTVPECTYSQTGVCMQSYATLEECPAHHAFLSVTDDLDLLRDETSTDYEGKTVYEIKADLGLGEAVLNAPMHKAQLPRSGTLGLAEADLLMSERYVNLIGIVGLPDAGKTACIASLYLQLAHDSLEGFSYADSMTLMALEEISRGSRRWNDGRPPRQMTVHTELPDDRQAGFLHLRLRRHSDAHKFDVLMPDLPGEWSRSLIQSGDSERFTFLQAAEVVWIMVNGRDFLDVKTRELAIHRTTNLLERLSLLLPVSRPKIILVASWRDSGSIPEQVLKRVQDSGGEFGFKIELASIASFSESHEVAPGSGFAELISRSLKLSEKTPDPWPMDQASNSHRAFLNFGKNL</sequence>
<dbReference type="Pfam" id="PF19993">
    <property type="entry name" value="DO-GTPase2"/>
    <property type="match status" value="1"/>
</dbReference>
<dbReference type="Proteomes" id="UP000182858">
    <property type="component" value="Chromosome I"/>
</dbReference>
<gene>
    <name evidence="3" type="ORF">FIV36_15320</name>
    <name evidence="2" type="ORF">SAMN05216591_2650</name>
</gene>
<reference evidence="3 5" key="2">
    <citation type="submission" date="2019-06" db="EMBL/GenBank/DDBJ databases">
        <title>Pseudomonas bimorpha sp. nov. isolated from bovine raw milk and skim milk concentrate.</title>
        <authorList>
            <person name="Hofmann K."/>
            <person name="Huptas C."/>
            <person name="Doll E."/>
            <person name="Scherer S."/>
            <person name="Wenning M."/>
        </authorList>
    </citation>
    <scope>NUCLEOTIDE SEQUENCE [LARGE SCALE GENOMIC DNA]</scope>
    <source>
        <strain evidence="3 5">DSM 17835</strain>
    </source>
</reference>
<organism evidence="3 5">
    <name type="scientific">Pseudomonas extremaustralis</name>
    <dbReference type="NCBI Taxonomy" id="359110"/>
    <lineage>
        <taxon>Bacteria</taxon>
        <taxon>Pseudomonadati</taxon>
        <taxon>Pseudomonadota</taxon>
        <taxon>Gammaproteobacteria</taxon>
        <taxon>Pseudomonadales</taxon>
        <taxon>Pseudomonadaceae</taxon>
        <taxon>Pseudomonas</taxon>
    </lineage>
</organism>
<dbReference type="AlphaFoldDB" id="A0A5C5QDW5"/>
<dbReference type="EMBL" id="LT629689">
    <property type="protein sequence ID" value="SDF33957.1"/>
    <property type="molecule type" value="Genomic_DNA"/>
</dbReference>
<protein>
    <recommendedName>
        <fullName evidence="1">Double-GTPase 2 domain-containing protein</fullName>
    </recommendedName>
</protein>
<reference evidence="2 4" key="1">
    <citation type="submission" date="2016-10" db="EMBL/GenBank/DDBJ databases">
        <authorList>
            <person name="Varghese N."/>
            <person name="Submissions S."/>
        </authorList>
    </citation>
    <scope>NUCLEOTIDE SEQUENCE [LARGE SCALE GENOMIC DNA]</scope>
    <source>
        <strain evidence="2 4">DSM 17835</strain>
    </source>
</reference>
<evidence type="ECO:0000313" key="3">
    <source>
        <dbReference type="EMBL" id="TWS03506.1"/>
    </source>
</evidence>
<dbReference type="OrthoDB" id="6637061at2"/>
<feature type="domain" description="Double-GTPase 2" evidence="1">
    <location>
        <begin position="102"/>
        <end position="322"/>
    </location>
</feature>
<proteinExistence type="predicted"/>
<dbReference type="Proteomes" id="UP000317951">
    <property type="component" value="Unassembled WGS sequence"/>
</dbReference>
<evidence type="ECO:0000313" key="5">
    <source>
        <dbReference type="Proteomes" id="UP000317951"/>
    </source>
</evidence>
<dbReference type="EMBL" id="VFET01000012">
    <property type="protein sequence ID" value="TWS03506.1"/>
    <property type="molecule type" value="Genomic_DNA"/>
</dbReference>